<evidence type="ECO:0000313" key="1">
    <source>
        <dbReference type="EMBL" id="KAK1144747.1"/>
    </source>
</evidence>
<evidence type="ECO:0000313" key="2">
    <source>
        <dbReference type="Proteomes" id="UP001177260"/>
    </source>
</evidence>
<dbReference type="EMBL" id="JAOPJF010000028">
    <property type="protein sequence ID" value="KAK1144747.1"/>
    <property type="molecule type" value="Genomic_DNA"/>
</dbReference>
<comment type="caution">
    <text evidence="1">The sequence shown here is derived from an EMBL/GenBank/DDBJ whole genome shotgun (WGS) entry which is preliminary data.</text>
</comment>
<sequence>MSHFPPDDTGFPPGPPRWAYPRRDDMDSRMYDDPSPSRSRSPGEFVRSPPRDTDTEVETAMIIGAGRRGHLRLGEGGQLTVIATEKDIAPPDTSVEAEATVAVAAEAIDAGALTDKKVERS</sequence>
<reference evidence="1 2" key="1">
    <citation type="journal article" date="2023" name="ACS Omega">
        <title>Identification of the Neoaspergillic Acid Biosynthesis Gene Cluster by Establishing an In Vitro CRISPR-Ribonucleoprotein Genetic System in Aspergillus melleus.</title>
        <authorList>
            <person name="Yuan B."/>
            <person name="Grau M.F."/>
            <person name="Murata R.M."/>
            <person name="Torok T."/>
            <person name="Venkateswaran K."/>
            <person name="Stajich J.E."/>
            <person name="Wang C.C.C."/>
        </authorList>
    </citation>
    <scope>NUCLEOTIDE SEQUENCE [LARGE SCALE GENOMIC DNA]</scope>
    <source>
        <strain evidence="1 2">IMV 1140</strain>
    </source>
</reference>
<accession>A0ACC3B2W7</accession>
<gene>
    <name evidence="1" type="ORF">N8T08_004758</name>
</gene>
<protein>
    <submittedName>
        <fullName evidence="1">Uncharacterized protein</fullName>
    </submittedName>
</protein>
<organism evidence="1 2">
    <name type="scientific">Aspergillus melleus</name>
    <dbReference type="NCBI Taxonomy" id="138277"/>
    <lineage>
        <taxon>Eukaryota</taxon>
        <taxon>Fungi</taxon>
        <taxon>Dikarya</taxon>
        <taxon>Ascomycota</taxon>
        <taxon>Pezizomycotina</taxon>
        <taxon>Eurotiomycetes</taxon>
        <taxon>Eurotiomycetidae</taxon>
        <taxon>Eurotiales</taxon>
        <taxon>Aspergillaceae</taxon>
        <taxon>Aspergillus</taxon>
        <taxon>Aspergillus subgen. Circumdati</taxon>
    </lineage>
</organism>
<keyword evidence="2" id="KW-1185">Reference proteome</keyword>
<dbReference type="Proteomes" id="UP001177260">
    <property type="component" value="Unassembled WGS sequence"/>
</dbReference>
<proteinExistence type="predicted"/>
<name>A0ACC3B2W7_9EURO</name>